<keyword evidence="3" id="KW-0808">Transferase</keyword>
<dbReference type="SMART" id="SM00220">
    <property type="entry name" value="S_TKc"/>
    <property type="match status" value="1"/>
</dbReference>
<evidence type="ECO:0000256" key="7">
    <source>
        <dbReference type="ARBA" id="ARBA00047899"/>
    </source>
</evidence>
<comment type="catalytic activity">
    <reaction evidence="8">
        <text>L-seryl-[protein] + ATP = O-phospho-L-seryl-[protein] + ADP + H(+)</text>
        <dbReference type="Rhea" id="RHEA:17989"/>
        <dbReference type="Rhea" id="RHEA-COMP:9863"/>
        <dbReference type="Rhea" id="RHEA-COMP:11604"/>
        <dbReference type="ChEBI" id="CHEBI:15378"/>
        <dbReference type="ChEBI" id="CHEBI:29999"/>
        <dbReference type="ChEBI" id="CHEBI:30616"/>
        <dbReference type="ChEBI" id="CHEBI:83421"/>
        <dbReference type="ChEBI" id="CHEBI:456216"/>
        <dbReference type="EC" id="2.7.11.1"/>
    </reaction>
</comment>
<dbReference type="Pfam" id="PF00069">
    <property type="entry name" value="Pkinase"/>
    <property type="match status" value="1"/>
</dbReference>
<dbReference type="GO" id="GO:0005524">
    <property type="term" value="F:ATP binding"/>
    <property type="evidence" value="ECO:0007669"/>
    <property type="project" value="UniProtKB-KW"/>
</dbReference>
<evidence type="ECO:0000256" key="5">
    <source>
        <dbReference type="ARBA" id="ARBA00022777"/>
    </source>
</evidence>
<feature type="compositionally biased region" description="Low complexity" evidence="9">
    <location>
        <begin position="1"/>
        <end position="39"/>
    </location>
</feature>
<dbReference type="Proteomes" id="UP000077755">
    <property type="component" value="Chromosome 5"/>
</dbReference>
<keyword evidence="5" id="KW-0418">Kinase</keyword>
<dbReference type="InterPro" id="IPR000719">
    <property type="entry name" value="Prot_kinase_dom"/>
</dbReference>
<gene>
    <name evidence="10" type="ORF">DCAR_0522153</name>
</gene>
<keyword evidence="2" id="KW-0723">Serine/threonine-protein kinase</keyword>
<evidence type="ECO:0000256" key="8">
    <source>
        <dbReference type="ARBA" id="ARBA00048679"/>
    </source>
</evidence>
<dbReference type="GO" id="GO:0005737">
    <property type="term" value="C:cytoplasm"/>
    <property type="evidence" value="ECO:0007669"/>
    <property type="project" value="TreeGrafter"/>
</dbReference>
<proteinExistence type="inferred from homology"/>
<accession>A0A164ZM52</accession>
<sequence length="319" mass="34931">MSSVSSCNTPSTHSTPHSSKSSPTPSTQSSQSHSSNSSQEIPPLPADENQNPPLYVMSVNGVNYYVPQHLIGYARGIPVYQATFTQFGFPNPSIVAMRQVDLGSYGASIRDINKTLIVSVKEEISHQGRLWLAFEYAGHSLRSVYPQGTPLPDISHIVNCLISIHACALVHAELKAGHVYMTEHAGVRFYKVGFGATIYEDGELPETPPGFLPMVDICLWASPPEVYNNNIDMSLHTSASDVWQLGITAFELAWGNKCKVANRADLEMQIAYAIGGIEGGPGGIFWNTNFQRFLSDCLMENPAARPTSQQLLNHDFFRG</sequence>
<evidence type="ECO:0000256" key="4">
    <source>
        <dbReference type="ARBA" id="ARBA00022741"/>
    </source>
</evidence>
<keyword evidence="4" id="KW-0547">Nucleotide-binding</keyword>
<evidence type="ECO:0000256" key="3">
    <source>
        <dbReference type="ARBA" id="ARBA00022679"/>
    </source>
</evidence>
<name>A0A164ZM52_DAUCS</name>
<dbReference type="KEGG" id="dcr:108221813"/>
<comment type="catalytic activity">
    <reaction evidence="7">
        <text>L-threonyl-[protein] + ATP = O-phospho-L-threonyl-[protein] + ADP + H(+)</text>
        <dbReference type="Rhea" id="RHEA:46608"/>
        <dbReference type="Rhea" id="RHEA-COMP:11060"/>
        <dbReference type="Rhea" id="RHEA-COMP:11605"/>
        <dbReference type="ChEBI" id="CHEBI:15378"/>
        <dbReference type="ChEBI" id="CHEBI:30013"/>
        <dbReference type="ChEBI" id="CHEBI:30616"/>
        <dbReference type="ChEBI" id="CHEBI:61977"/>
        <dbReference type="ChEBI" id="CHEBI:456216"/>
        <dbReference type="EC" id="2.7.11.1"/>
    </reaction>
</comment>
<evidence type="ECO:0000313" key="11">
    <source>
        <dbReference type="Proteomes" id="UP000077755"/>
    </source>
</evidence>
<evidence type="ECO:0000313" key="10">
    <source>
        <dbReference type="EMBL" id="WOH02764.1"/>
    </source>
</evidence>
<dbReference type="Gene3D" id="1.10.510.10">
    <property type="entry name" value="Transferase(Phosphotransferase) domain 1"/>
    <property type="match status" value="1"/>
</dbReference>
<evidence type="ECO:0000256" key="1">
    <source>
        <dbReference type="ARBA" id="ARBA00008874"/>
    </source>
</evidence>
<dbReference type="SUPFAM" id="SSF56112">
    <property type="entry name" value="Protein kinase-like (PK-like)"/>
    <property type="match status" value="1"/>
</dbReference>
<dbReference type="PROSITE" id="PS50011">
    <property type="entry name" value="PROTEIN_KINASE_DOM"/>
    <property type="match status" value="1"/>
</dbReference>
<dbReference type="PANTHER" id="PTHR48012">
    <property type="entry name" value="STERILE20-LIKE KINASE, ISOFORM B-RELATED"/>
    <property type="match status" value="1"/>
</dbReference>
<dbReference type="GO" id="GO:0004674">
    <property type="term" value="F:protein serine/threonine kinase activity"/>
    <property type="evidence" value="ECO:0007669"/>
    <property type="project" value="UniProtKB-KW"/>
</dbReference>
<reference evidence="10" key="1">
    <citation type="journal article" date="2016" name="Nat. Genet.">
        <title>A high-quality carrot genome assembly provides new insights into carotenoid accumulation and asterid genome evolution.</title>
        <authorList>
            <person name="Iorizzo M."/>
            <person name="Ellison S."/>
            <person name="Senalik D."/>
            <person name="Zeng P."/>
            <person name="Satapoomin P."/>
            <person name="Huang J."/>
            <person name="Bowman M."/>
            <person name="Iovene M."/>
            <person name="Sanseverino W."/>
            <person name="Cavagnaro P."/>
            <person name="Yildiz M."/>
            <person name="Macko-Podgorni A."/>
            <person name="Moranska E."/>
            <person name="Grzebelus E."/>
            <person name="Grzebelus D."/>
            <person name="Ashrafi H."/>
            <person name="Zheng Z."/>
            <person name="Cheng S."/>
            <person name="Spooner D."/>
            <person name="Van Deynze A."/>
            <person name="Simon P."/>
        </authorList>
    </citation>
    <scope>NUCLEOTIDE SEQUENCE</scope>
    <source>
        <tissue evidence="10">Leaf</tissue>
    </source>
</reference>
<keyword evidence="6" id="KW-0067">ATP-binding</keyword>
<dbReference type="Gramene" id="KZM96115">
    <property type="protein sequence ID" value="KZM96115"/>
    <property type="gene ID" value="DCAR_019357"/>
</dbReference>
<dbReference type="EMBL" id="CP093347">
    <property type="protein sequence ID" value="WOH02764.1"/>
    <property type="molecule type" value="Genomic_DNA"/>
</dbReference>
<keyword evidence="11" id="KW-1185">Reference proteome</keyword>
<dbReference type="InterPro" id="IPR050629">
    <property type="entry name" value="STE20/SPS1-PAK"/>
</dbReference>
<comment type="similarity">
    <text evidence="1">Belongs to the protein kinase superfamily. STE Ser/Thr protein kinase family. STE20 subfamily.</text>
</comment>
<dbReference type="InterPro" id="IPR011009">
    <property type="entry name" value="Kinase-like_dom_sf"/>
</dbReference>
<dbReference type="PANTHER" id="PTHR48012:SF10">
    <property type="entry name" value="FI20177P1"/>
    <property type="match status" value="1"/>
</dbReference>
<dbReference type="OrthoDB" id="248923at2759"/>
<protein>
    <submittedName>
        <fullName evidence="10">Uncharacterized protein</fullName>
    </submittedName>
</protein>
<evidence type="ECO:0000256" key="6">
    <source>
        <dbReference type="ARBA" id="ARBA00022840"/>
    </source>
</evidence>
<evidence type="ECO:0000256" key="9">
    <source>
        <dbReference type="SAM" id="MobiDB-lite"/>
    </source>
</evidence>
<reference evidence="10" key="2">
    <citation type="submission" date="2022-03" db="EMBL/GenBank/DDBJ databases">
        <title>Draft title - Genomic analysis of global carrot germplasm unveils the trajectory of domestication and the origin of high carotenoid orange carrot.</title>
        <authorList>
            <person name="Iorizzo M."/>
            <person name="Ellison S."/>
            <person name="Senalik D."/>
            <person name="Macko-Podgorni A."/>
            <person name="Grzebelus D."/>
            <person name="Bostan H."/>
            <person name="Rolling W."/>
            <person name="Curaba J."/>
            <person name="Simon P."/>
        </authorList>
    </citation>
    <scope>NUCLEOTIDE SEQUENCE</scope>
    <source>
        <tissue evidence="10">Leaf</tissue>
    </source>
</reference>
<feature type="region of interest" description="Disordered" evidence="9">
    <location>
        <begin position="1"/>
        <end position="52"/>
    </location>
</feature>
<evidence type="ECO:0000256" key="2">
    <source>
        <dbReference type="ARBA" id="ARBA00022527"/>
    </source>
</evidence>
<dbReference type="AlphaFoldDB" id="A0A164ZM52"/>
<organism evidence="10 11">
    <name type="scientific">Daucus carota subsp. sativus</name>
    <name type="common">Carrot</name>
    <dbReference type="NCBI Taxonomy" id="79200"/>
    <lineage>
        <taxon>Eukaryota</taxon>
        <taxon>Viridiplantae</taxon>
        <taxon>Streptophyta</taxon>
        <taxon>Embryophyta</taxon>
        <taxon>Tracheophyta</taxon>
        <taxon>Spermatophyta</taxon>
        <taxon>Magnoliopsida</taxon>
        <taxon>eudicotyledons</taxon>
        <taxon>Gunneridae</taxon>
        <taxon>Pentapetalae</taxon>
        <taxon>asterids</taxon>
        <taxon>campanulids</taxon>
        <taxon>Apiales</taxon>
        <taxon>Apiaceae</taxon>
        <taxon>Apioideae</taxon>
        <taxon>Scandiceae</taxon>
        <taxon>Daucinae</taxon>
        <taxon>Daucus</taxon>
        <taxon>Daucus sect. Daucus</taxon>
    </lineage>
</organism>